<sequence>MGEPAVVRMANDIARQFAHLAPEDAAVAVAGHLRLFWDPRMRRELRAEVERDPDQVSPAVVTAMAASVVEPVETT</sequence>
<dbReference type="Pfam" id="PF11390">
    <property type="entry name" value="FdsD"/>
    <property type="match status" value="1"/>
</dbReference>
<accession>A0A2P2CB70</accession>
<evidence type="ECO:0000313" key="1">
    <source>
        <dbReference type="EMBL" id="CUR59235.1"/>
    </source>
</evidence>
<dbReference type="EMBL" id="CZKA01000053">
    <property type="protein sequence ID" value="CUR59235.1"/>
    <property type="molecule type" value="Genomic_DNA"/>
</dbReference>
<protein>
    <submittedName>
        <fullName evidence="1">Uncharacterized protein</fullName>
    </submittedName>
</protein>
<reference evidence="1" key="1">
    <citation type="submission" date="2015-08" db="EMBL/GenBank/DDBJ databases">
        <authorList>
            <person name="Babu N.S."/>
            <person name="Beckwith C.J."/>
            <person name="Beseler K.G."/>
            <person name="Brison A."/>
            <person name="Carone J.V."/>
            <person name="Caskin T.P."/>
            <person name="Diamond M."/>
            <person name="Durham M.E."/>
            <person name="Foxe J.M."/>
            <person name="Go M."/>
            <person name="Henderson B.A."/>
            <person name="Jones I.B."/>
            <person name="McGettigan J.A."/>
            <person name="Micheletti S.J."/>
            <person name="Nasrallah M.E."/>
            <person name="Ortiz D."/>
            <person name="Piller C.R."/>
            <person name="Privatt S.R."/>
            <person name="Schneider S.L."/>
            <person name="Sharp S."/>
            <person name="Smith T.C."/>
            <person name="Stanton J.D."/>
            <person name="Ullery H.E."/>
            <person name="Wilson R.J."/>
            <person name="Serrano M.G."/>
            <person name="Buck G."/>
            <person name="Lee V."/>
            <person name="Wang Y."/>
            <person name="Carvalho R."/>
            <person name="Voegtly L."/>
            <person name="Shi R."/>
            <person name="Duckworth R."/>
            <person name="Johnson A."/>
            <person name="Loviza R."/>
            <person name="Walstead R."/>
            <person name="Shah Z."/>
            <person name="Kiflezghi M."/>
            <person name="Wade K."/>
            <person name="Ball S.L."/>
            <person name="Bradley K.W."/>
            <person name="Asai D.J."/>
            <person name="Bowman C.A."/>
            <person name="Russell D.A."/>
            <person name="Pope W.H."/>
            <person name="Jacobs-Sera D."/>
            <person name="Hendrix R.W."/>
            <person name="Hatfull G.F."/>
        </authorList>
    </citation>
    <scope>NUCLEOTIDE SEQUENCE</scope>
</reference>
<gene>
    <name evidence="1" type="ORF">NOCA2570098</name>
</gene>
<name>A0A2P2CB70_9ZZZZ</name>
<dbReference type="AlphaFoldDB" id="A0A2P2CB70"/>
<organism evidence="1">
    <name type="scientific">metagenome</name>
    <dbReference type="NCBI Taxonomy" id="256318"/>
    <lineage>
        <taxon>unclassified sequences</taxon>
        <taxon>metagenomes</taxon>
    </lineage>
</organism>
<proteinExistence type="predicted"/>
<dbReference type="InterPro" id="IPR021074">
    <property type="entry name" value="Formate_DH_dsu"/>
</dbReference>